<keyword evidence="3" id="KW-1185">Reference proteome</keyword>
<gene>
    <name evidence="2" type="ORF">FM042_09530</name>
</gene>
<dbReference type="InterPro" id="IPR027843">
    <property type="entry name" value="DUF4440"/>
</dbReference>
<comment type="caution">
    <text evidence="2">The sequence shown here is derived from an EMBL/GenBank/DDBJ whole genome shotgun (WGS) entry which is preliminary data.</text>
</comment>
<dbReference type="OrthoDB" id="5768302at2"/>
<dbReference type="Pfam" id="PF14534">
    <property type="entry name" value="DUF4440"/>
    <property type="match status" value="1"/>
</dbReference>
<dbReference type="Proteomes" id="UP000320359">
    <property type="component" value="Unassembled WGS sequence"/>
</dbReference>
<protein>
    <submittedName>
        <fullName evidence="2">Nuclear transport factor 2 family protein</fullName>
    </submittedName>
</protein>
<organism evidence="2 3">
    <name type="scientific">Aliidiomarina halalkaliphila</name>
    <dbReference type="NCBI Taxonomy" id="2593535"/>
    <lineage>
        <taxon>Bacteria</taxon>
        <taxon>Pseudomonadati</taxon>
        <taxon>Pseudomonadota</taxon>
        <taxon>Gammaproteobacteria</taxon>
        <taxon>Alteromonadales</taxon>
        <taxon>Idiomarinaceae</taxon>
        <taxon>Aliidiomarina</taxon>
    </lineage>
</organism>
<dbReference type="InterPro" id="IPR032710">
    <property type="entry name" value="NTF2-like_dom_sf"/>
</dbReference>
<dbReference type="SUPFAM" id="SSF54427">
    <property type="entry name" value="NTF2-like"/>
    <property type="match status" value="1"/>
</dbReference>
<sequence length="156" mass="17667">MFWMVLREVGMRLLMMVLVVLAGLNASSPVKAGEDEIFMALDVFLHGASVGDPAIHDDFWADELIYTSSNGTRFGKAELMAGMEGREPTPSDEVTVWYHADDTYVDYVQGVGILNFVLVARNKETGEEERFLNSGVFVFRDMRWQAINWHATRKQD</sequence>
<dbReference type="Gene3D" id="3.10.450.50">
    <property type="match status" value="1"/>
</dbReference>
<reference evidence="2 3" key="1">
    <citation type="submission" date="2019-07" db="EMBL/GenBank/DDBJ databases">
        <authorList>
            <person name="Yang M."/>
            <person name="Zhao D."/>
            <person name="Xiang H."/>
        </authorList>
    </citation>
    <scope>NUCLEOTIDE SEQUENCE [LARGE SCALE GENOMIC DNA]</scope>
    <source>
        <strain evidence="2 3">IM1326</strain>
    </source>
</reference>
<evidence type="ECO:0000259" key="1">
    <source>
        <dbReference type="Pfam" id="PF14534"/>
    </source>
</evidence>
<feature type="domain" description="DUF4440" evidence="1">
    <location>
        <begin position="49"/>
        <end position="145"/>
    </location>
</feature>
<accession>A0A552X0E3</accession>
<dbReference type="EMBL" id="VJWL01000003">
    <property type="protein sequence ID" value="TRW48406.1"/>
    <property type="molecule type" value="Genomic_DNA"/>
</dbReference>
<name>A0A552X0E3_9GAMM</name>
<proteinExistence type="predicted"/>
<dbReference type="AlphaFoldDB" id="A0A552X0E3"/>
<evidence type="ECO:0000313" key="2">
    <source>
        <dbReference type="EMBL" id="TRW48406.1"/>
    </source>
</evidence>
<evidence type="ECO:0000313" key="3">
    <source>
        <dbReference type="Proteomes" id="UP000320359"/>
    </source>
</evidence>